<dbReference type="PROSITE" id="PS00675">
    <property type="entry name" value="SIGMA54_INTERACT_1"/>
    <property type="match status" value="1"/>
</dbReference>
<dbReference type="EMBL" id="CP017558">
    <property type="protein sequence ID" value="AOW07845.1"/>
    <property type="molecule type" value="Genomic_DNA"/>
</dbReference>
<feature type="domain" description="Cytochrome b5 heme-binding" evidence="16">
    <location>
        <begin position="850"/>
        <end position="910"/>
    </location>
</feature>
<dbReference type="PROSITE" id="PS51456">
    <property type="entry name" value="MYOSIN_MOTOR"/>
    <property type="match status" value="1"/>
</dbReference>
<feature type="transmembrane region" description="Helical" evidence="15">
    <location>
        <begin position="1510"/>
        <end position="1530"/>
    </location>
</feature>
<reference evidence="19 21" key="1">
    <citation type="journal article" date="2016" name="PLoS ONE">
        <title>Sequence Assembly of Yarrowia lipolytica Strain W29/CLIB89 Shows Transposable Element Diversity.</title>
        <authorList>
            <person name="Magnan C."/>
            <person name="Yu J."/>
            <person name="Chang I."/>
            <person name="Jahn E."/>
            <person name="Kanomata Y."/>
            <person name="Wu J."/>
            <person name="Zeller M."/>
            <person name="Oakes M."/>
            <person name="Baldi P."/>
            <person name="Sandmeyer S."/>
        </authorList>
    </citation>
    <scope>NUCLEOTIDE SEQUENCE [LARGE SCALE GENOMIC DNA]</scope>
    <source>
        <strain evidence="19">CLIB89</strain>
        <strain evidence="21">CLIB89(W29)</strain>
    </source>
</reference>
<evidence type="ECO:0000256" key="6">
    <source>
        <dbReference type="ARBA" id="ARBA00022692"/>
    </source>
</evidence>
<feature type="transmembrane region" description="Helical" evidence="15">
    <location>
        <begin position="1085"/>
        <end position="1107"/>
    </location>
</feature>
<feature type="region of interest" description="Actin-binding" evidence="13">
    <location>
        <begin position="590"/>
        <end position="612"/>
    </location>
</feature>
<keyword evidence="8 13" id="KW-0518">Myosin</keyword>
<dbReference type="PANTHER" id="PTHR22914">
    <property type="entry name" value="CHITIN SYNTHASE"/>
    <property type="match status" value="1"/>
</dbReference>
<feature type="transmembrane region" description="Helical" evidence="15">
    <location>
        <begin position="826"/>
        <end position="846"/>
    </location>
</feature>
<dbReference type="PROSITE" id="PS50255">
    <property type="entry name" value="CYTOCHROME_B5_2"/>
    <property type="match status" value="1"/>
</dbReference>
<evidence type="ECO:0000256" key="5">
    <source>
        <dbReference type="ARBA" id="ARBA00022679"/>
    </source>
</evidence>
<dbReference type="SUPFAM" id="SSF53448">
    <property type="entry name" value="Nucleotide-diphospho-sugar transferases"/>
    <property type="match status" value="1"/>
</dbReference>
<keyword evidence="13" id="KW-0009">Actin-binding</keyword>
<evidence type="ECO:0000259" key="17">
    <source>
        <dbReference type="PROSITE" id="PS51456"/>
    </source>
</evidence>
<dbReference type="GO" id="GO:0030428">
    <property type="term" value="C:cell septum"/>
    <property type="evidence" value="ECO:0007669"/>
    <property type="project" value="TreeGrafter"/>
</dbReference>
<protein>
    <recommendedName>
        <fullName evidence="2">chitin synthase</fullName>
        <ecNumber evidence="2">2.4.1.16</ecNumber>
    </recommendedName>
</protein>
<dbReference type="InterPro" id="IPR036961">
    <property type="entry name" value="Kinesin_motor_dom_sf"/>
</dbReference>
<feature type="binding site" evidence="13">
    <location>
        <begin position="84"/>
        <end position="91"/>
    </location>
    <ligand>
        <name>ATP</name>
        <dbReference type="ChEBI" id="CHEBI:30616"/>
    </ligand>
</feature>
<dbReference type="InterPro" id="IPR001609">
    <property type="entry name" value="Myosin_head_motor_dom-like"/>
</dbReference>
<dbReference type="VEuPathDB" id="FungiDB:YALI1_F36415g"/>
<dbReference type="GO" id="GO:0031505">
    <property type="term" value="P:fungal-type cell wall organization"/>
    <property type="evidence" value="ECO:0007669"/>
    <property type="project" value="TreeGrafter"/>
</dbReference>
<dbReference type="PANTHER" id="PTHR22914:SF45">
    <property type="entry name" value="CHITIN SYNTHASE"/>
    <property type="match status" value="1"/>
</dbReference>
<accession>A0A1D8NQD4</accession>
<dbReference type="EMBL" id="KZ859089">
    <property type="protein sequence ID" value="RDW23384.1"/>
    <property type="molecule type" value="Genomic_DNA"/>
</dbReference>
<dbReference type="GO" id="GO:0005886">
    <property type="term" value="C:plasma membrane"/>
    <property type="evidence" value="ECO:0007669"/>
    <property type="project" value="UniProtKB-SubCell"/>
</dbReference>
<evidence type="ECO:0000256" key="15">
    <source>
        <dbReference type="SAM" id="Phobius"/>
    </source>
</evidence>
<dbReference type="GO" id="GO:0004100">
    <property type="term" value="F:chitin synthase activity"/>
    <property type="evidence" value="ECO:0007669"/>
    <property type="project" value="UniProtKB-EC"/>
</dbReference>
<evidence type="ECO:0000256" key="4">
    <source>
        <dbReference type="ARBA" id="ARBA00022676"/>
    </source>
</evidence>
<dbReference type="InterPro" id="IPR004835">
    <property type="entry name" value="Chitin_synth"/>
</dbReference>
<feature type="transmembrane region" description="Helical" evidence="15">
    <location>
        <begin position="786"/>
        <end position="806"/>
    </location>
</feature>
<dbReference type="SUPFAM" id="SSF52540">
    <property type="entry name" value="P-loop containing nucleoside triphosphate hydrolases"/>
    <property type="match status" value="1"/>
</dbReference>
<dbReference type="InterPro" id="IPR027417">
    <property type="entry name" value="P-loop_NTPase"/>
</dbReference>
<evidence type="ECO:0000313" key="19">
    <source>
        <dbReference type="EMBL" id="AOW07845.1"/>
    </source>
</evidence>
<dbReference type="SUPFAM" id="SSF55856">
    <property type="entry name" value="Cytochrome b5-like heme/steroid binding domain"/>
    <property type="match status" value="1"/>
</dbReference>
<dbReference type="eggNOG" id="KOG4229">
    <property type="taxonomic scope" value="Eukaryota"/>
</dbReference>
<evidence type="ECO:0000256" key="11">
    <source>
        <dbReference type="ARBA" id="ARBA00023180"/>
    </source>
</evidence>
<keyword evidence="13" id="KW-0547">Nucleotide-binding</keyword>
<dbReference type="InterPro" id="IPR029044">
    <property type="entry name" value="Nucleotide-diphossugar_trans"/>
</dbReference>
<evidence type="ECO:0000256" key="13">
    <source>
        <dbReference type="PROSITE-ProRule" id="PRU00782"/>
    </source>
</evidence>
<comment type="similarity">
    <text evidence="13">Belongs to the TRAFAC class myosin-kinesin ATPase superfamily. Myosin family.</text>
</comment>
<keyword evidence="6 15" id="KW-0812">Transmembrane</keyword>
<dbReference type="Gene3D" id="1.10.10.820">
    <property type="match status" value="1"/>
</dbReference>
<feature type="domain" description="Myosin motor" evidence="17">
    <location>
        <begin position="1"/>
        <end position="635"/>
    </location>
</feature>
<evidence type="ECO:0000256" key="2">
    <source>
        <dbReference type="ARBA" id="ARBA00012543"/>
    </source>
</evidence>
<dbReference type="GO" id="GO:0005524">
    <property type="term" value="F:ATP binding"/>
    <property type="evidence" value="ECO:0007669"/>
    <property type="project" value="UniProtKB-UniRule"/>
</dbReference>
<dbReference type="OMA" id="LEMHHQI"/>
<dbReference type="InterPro" id="IPR025662">
    <property type="entry name" value="Sigma_54_int_dom_ATP-bd_1"/>
</dbReference>
<dbReference type="eggNOG" id="KOG2571">
    <property type="taxonomic scope" value="Eukaryota"/>
</dbReference>
<keyword evidence="11" id="KW-0325">Glycoprotein</keyword>
<keyword evidence="5" id="KW-0808">Transferase</keyword>
<dbReference type="SMART" id="SM00242">
    <property type="entry name" value="MYSc"/>
    <property type="match status" value="1"/>
</dbReference>
<dbReference type="GO" id="GO:0003779">
    <property type="term" value="F:actin binding"/>
    <property type="evidence" value="ECO:0007669"/>
    <property type="project" value="UniProtKB-KW"/>
</dbReference>
<keyword evidence="7 15" id="KW-1133">Transmembrane helix</keyword>
<dbReference type="Gene3D" id="3.40.850.10">
    <property type="entry name" value="Kinesin motor domain"/>
    <property type="match status" value="1"/>
</dbReference>
<feature type="transmembrane region" description="Helical" evidence="15">
    <location>
        <begin position="1483"/>
        <end position="1504"/>
    </location>
</feature>
<reference evidence="20 22" key="2">
    <citation type="submission" date="2018-07" db="EMBL/GenBank/DDBJ databases">
        <title>Draft Genome Assemblies for Five Robust Yarrowia lipolytica Strains Exhibiting High Lipid Production and Pentose Sugar Utilization and Sugar Alcohol Secretion from Undetoxified Lignocellulosic Biomass Hydrolysates.</title>
        <authorList>
            <consortium name="DOE Joint Genome Institute"/>
            <person name="Walker C."/>
            <person name="Ryu S."/>
            <person name="Na H."/>
            <person name="Zane M."/>
            <person name="LaButti K."/>
            <person name="Lipzen A."/>
            <person name="Haridas S."/>
            <person name="Barry K."/>
            <person name="Grigoriev I.V."/>
            <person name="Quarterman J."/>
            <person name="Slininger P."/>
            <person name="Dien B."/>
            <person name="Trinh C.T."/>
        </authorList>
    </citation>
    <scope>NUCLEOTIDE SEQUENCE [LARGE SCALE GENOMIC DNA]</scope>
    <source>
        <strain evidence="20 22">YB392</strain>
    </source>
</reference>
<dbReference type="Proteomes" id="UP000256601">
    <property type="component" value="Unassembled WGS sequence"/>
</dbReference>
<evidence type="ECO:0000256" key="14">
    <source>
        <dbReference type="SAM" id="MobiDB-lite"/>
    </source>
</evidence>
<gene>
    <name evidence="20" type="ORF">B0I71DRAFT_103542</name>
    <name evidence="19" type="ORF">YALI1_F36415g</name>
</gene>
<comment type="catalytic activity">
    <reaction evidence="12">
        <text>[(1-&gt;4)-N-acetyl-beta-D-glucosaminyl](n) + UDP-N-acetyl-alpha-D-glucosamine = [(1-&gt;4)-N-acetyl-beta-D-glucosaminyl](n+1) + UDP + H(+)</text>
        <dbReference type="Rhea" id="RHEA:16637"/>
        <dbReference type="Rhea" id="RHEA-COMP:9593"/>
        <dbReference type="Rhea" id="RHEA-COMP:9595"/>
        <dbReference type="ChEBI" id="CHEBI:15378"/>
        <dbReference type="ChEBI" id="CHEBI:17029"/>
        <dbReference type="ChEBI" id="CHEBI:57705"/>
        <dbReference type="ChEBI" id="CHEBI:58223"/>
        <dbReference type="EC" id="2.4.1.16"/>
    </reaction>
    <physiologicalReaction direction="left-to-right" evidence="12">
        <dbReference type="Rhea" id="RHEA:16638"/>
    </physiologicalReaction>
</comment>
<dbReference type="FunFam" id="1.20.58.530:FF:000017">
    <property type="entry name" value="Chitin synthase ChsE"/>
    <property type="match status" value="1"/>
</dbReference>
<feature type="region of interest" description="Disordered" evidence="14">
    <location>
        <begin position="551"/>
        <end position="580"/>
    </location>
</feature>
<keyword evidence="4" id="KW-0328">Glycosyltransferase</keyword>
<dbReference type="Pfam" id="PF00063">
    <property type="entry name" value="Myosin_head"/>
    <property type="match status" value="1"/>
</dbReference>
<dbReference type="Pfam" id="PF00173">
    <property type="entry name" value="Cyt-b5"/>
    <property type="match status" value="1"/>
</dbReference>
<dbReference type="Gene3D" id="1.20.58.530">
    <property type="match status" value="1"/>
</dbReference>
<evidence type="ECO:0000256" key="8">
    <source>
        <dbReference type="ARBA" id="ARBA00023123"/>
    </source>
</evidence>
<evidence type="ECO:0000256" key="9">
    <source>
        <dbReference type="ARBA" id="ARBA00023136"/>
    </source>
</evidence>
<organism evidence="19 21">
    <name type="scientific">Yarrowia lipolytica</name>
    <name type="common">Candida lipolytica</name>
    <dbReference type="NCBI Taxonomy" id="4952"/>
    <lineage>
        <taxon>Eukaryota</taxon>
        <taxon>Fungi</taxon>
        <taxon>Dikarya</taxon>
        <taxon>Ascomycota</taxon>
        <taxon>Saccharomycotina</taxon>
        <taxon>Dipodascomycetes</taxon>
        <taxon>Dipodascales</taxon>
        <taxon>Dipodascales incertae sedis</taxon>
        <taxon>Yarrowia</taxon>
    </lineage>
</organism>
<dbReference type="InterPro" id="IPR014876">
    <property type="entry name" value="DEK_C"/>
</dbReference>
<dbReference type="Proteomes" id="UP000182444">
    <property type="component" value="Chromosome 1F"/>
</dbReference>
<evidence type="ECO:0000256" key="1">
    <source>
        <dbReference type="ARBA" id="ARBA00004651"/>
    </source>
</evidence>
<proteinExistence type="inferred from homology"/>
<dbReference type="Gene3D" id="3.10.120.10">
    <property type="entry name" value="Cytochrome b5-like heme/steroid binding domain"/>
    <property type="match status" value="1"/>
</dbReference>
<feature type="domain" description="DEK-C" evidence="18">
    <location>
        <begin position="1668"/>
        <end position="1723"/>
    </location>
</feature>
<evidence type="ECO:0000313" key="20">
    <source>
        <dbReference type="EMBL" id="RDW23384.1"/>
    </source>
</evidence>
<dbReference type="Gene3D" id="1.10.10.60">
    <property type="entry name" value="Homeodomain-like"/>
    <property type="match status" value="1"/>
</dbReference>
<dbReference type="Pfam" id="PF03142">
    <property type="entry name" value="Chitin_synth_2"/>
    <property type="match status" value="1"/>
</dbReference>
<dbReference type="GO" id="GO:0003774">
    <property type="term" value="F:cytoskeletal motor activity"/>
    <property type="evidence" value="ECO:0007669"/>
    <property type="project" value="UniProtKB-UniRule"/>
</dbReference>
<dbReference type="GO" id="GO:0016459">
    <property type="term" value="C:myosin complex"/>
    <property type="evidence" value="ECO:0007669"/>
    <property type="project" value="UniProtKB-KW"/>
</dbReference>
<sequence>MTANVTDLSQLPPSAMSDVGLASHLAARYHQGMPFATISSRTLVMINTYTPMDEQRKEPLNAFSIQIFNRMVKRGESQLVLFLGESGSGKTEFKNSILFSLLTLSNNPLSTKIKNAEFITSAFTCSKTLTSTQASRAGVVAELQYAADSTLIGASFLDYRLERSRITKVPTAERNFHVFYYLLAGISATEREYLELPDPSESRSFRYLGHQSQVKSGINDAERFTHLKGSMASLGFSRSDMANMSQILAAVLHLGQIQFKSTGNDGTSGPAVEIANPEELNLVANFLGVRTTVLENAMVYKTVMMRNDRVTLVLDQKGARESADTLARCLYAMLFSWVLEQINVLLSQTSEDDSTGDVKENTLVETSITLVDFPGFNVSPAVPTLDRLLHNAANEKFYQFVQSIYFENMTDLLESEDIVVPTAEYFDNSDIVRALFKPSLGILSVVDDYSRRDKSDSQLLDSLSKRFSKSTVVESPSSPRSFLVRHFAGEVEYGTDHLLADNAESISGDTVAVFTSDSTSPFLRQLFHTGAVHADASKDFGGEYVQASLNSQPARQPSLVRKSTRRKDANGGRRKQKARNDACGQFVSSVEALTDAFEEANPYFVICLKPNDRRIAGQFDARCVRQQIKCFGITEFTQRVKTTDVGMFIPFARFIALAKNEEQIYDDDTFEGGEDRVVSAQIVGHHGWKERDARIGLTGVFLSERAWKNMVDPSHATEHAMEDVLNRDMGLTPEDAFYYDQDGNPVVGQTGDMFRYNANGELQAKEVGEAEDDVVENVAVTGKRKFWMFIVWTLTWWVPDAAIKYIGRMKRKDVRIAWREKFAINLLIWLACGGVVLFLVGFPILICPTQHVFSTAELQSHSFDNDPKQAFTSIRGNVFDLTKFAPGHYPPIVSSSAVLKYAGKDASDIFPVQISAVCNGINGPIDDMLVMGSTNNYTDENAQYHDFRSFQNDSRPDWYMEQMKNLRINFFKGYNGITSKHIKEQAGKQRTIAYLHNNVYDLTQYVTGDMRVRAKSGESVNKDVDTQFLASEVVNLFQTYSGQDITKKWDNMQLDGNGKLDMKDCLDNLFFVGKLDTRHSVQCEFARYFLLAISIFLVAVIAFKFIAALQFSKPKKPEDLDKFYICQIPAYTEDEESLRRAIDSLARSKYDDKRKLLFVVCDGMIVGAGNDRPTPRIVLDILGVPPEVDAQALSFESLGEGNKQHNMGKVFSGLYEVGGHIVPFVVVVKVGRPTEVNRPGNRGKRDSQMVVMRFLNRVHYGLPMNPLELELYHQIQNVIGVNPAYYEYLFQVDADTQVAPDAATRMISAFLHDTRIIALCGETSLSNAKSTIVTMVQVYEYYISHNMAKAFESLFGSVTCLPGCFSMYKIVELDTGKPLFVSNAIVHNYMINRVDTLHLKNLLHLGEDRYLTTLLLKHFPMYKTKFIREAEAWTFAPDTWSVFLSQRRRWINSTVHNLMELVPMQQLCGFCCFSMRFVVLLDLMSTIVQPVLVGYIVYLIYRLASDPNNIPIASIALLGAIYGLQAIIFLMRRRWEMIGWMFIYILAIPIFSLAIPLYSFWHMDDFSWGNTRVVLGEKGKKMILSSEGKFDPAEIPMQRWEDYQAENWEEDDLHDHEQYDRRSNFDQMSSYDAYHDSPFMDEVSMHQNESKVGLLSTPDPAPVMSHNLPSNEEITEGVRDILRTADLMSVTKKSIRRSLEERFGCSLTPKRDYINFVVEAILSGEL</sequence>
<comment type="subcellular location">
    <subcellularLocation>
        <location evidence="1">Cell membrane</location>
        <topology evidence="1">Multi-pass membrane protein</topology>
    </subcellularLocation>
</comment>
<evidence type="ECO:0000259" key="16">
    <source>
        <dbReference type="PROSITE" id="PS50255"/>
    </source>
</evidence>
<dbReference type="GO" id="GO:0006031">
    <property type="term" value="P:chitin biosynthetic process"/>
    <property type="evidence" value="ECO:0007669"/>
    <property type="project" value="TreeGrafter"/>
</dbReference>
<evidence type="ECO:0000313" key="22">
    <source>
        <dbReference type="Proteomes" id="UP000256601"/>
    </source>
</evidence>
<dbReference type="VEuPathDB" id="FungiDB:YALI0_F28655g"/>
<keyword evidence="9 15" id="KW-0472">Membrane</keyword>
<dbReference type="InterPro" id="IPR036400">
    <property type="entry name" value="Cyt_B5-like_heme/steroid_sf"/>
</dbReference>
<dbReference type="Pfam" id="PF08766">
    <property type="entry name" value="DEK_C"/>
    <property type="match status" value="1"/>
</dbReference>
<dbReference type="EC" id="2.4.1.16" evidence="2"/>
<keyword evidence="3" id="KW-1003">Cell membrane</keyword>
<keyword evidence="13" id="KW-0067">ATP-binding</keyword>
<dbReference type="SUPFAM" id="SSF109715">
    <property type="entry name" value="DEK C-terminal domain"/>
    <property type="match status" value="1"/>
</dbReference>
<name>A0A1D8NQD4_YARLL</name>
<evidence type="ECO:0000256" key="3">
    <source>
        <dbReference type="ARBA" id="ARBA00022475"/>
    </source>
</evidence>
<evidence type="ECO:0000313" key="21">
    <source>
        <dbReference type="Proteomes" id="UP000182444"/>
    </source>
</evidence>
<dbReference type="InterPro" id="IPR001199">
    <property type="entry name" value="Cyt_B5-like_heme/steroid-bd"/>
</dbReference>
<evidence type="ECO:0000256" key="7">
    <source>
        <dbReference type="ARBA" id="ARBA00022989"/>
    </source>
</evidence>
<keyword evidence="10 13" id="KW-0505">Motor protein</keyword>
<feature type="transmembrane region" description="Helical" evidence="15">
    <location>
        <begin position="1542"/>
        <end position="1561"/>
    </location>
</feature>
<dbReference type="Gene3D" id="1.20.120.720">
    <property type="entry name" value="Myosin VI head, motor domain, U50 subdomain"/>
    <property type="match status" value="1"/>
</dbReference>
<evidence type="ECO:0000256" key="12">
    <source>
        <dbReference type="ARBA" id="ARBA00049510"/>
    </source>
</evidence>
<evidence type="ECO:0000259" key="18">
    <source>
        <dbReference type="PROSITE" id="PS51998"/>
    </source>
</evidence>
<dbReference type="SMART" id="SM01117">
    <property type="entry name" value="Cyt-b5"/>
    <property type="match status" value="2"/>
</dbReference>
<evidence type="ECO:0000256" key="10">
    <source>
        <dbReference type="ARBA" id="ARBA00023175"/>
    </source>
</evidence>
<dbReference type="PROSITE" id="PS51998">
    <property type="entry name" value="DEK_C"/>
    <property type="match status" value="1"/>
</dbReference>